<dbReference type="GeneID" id="70123861"/>
<evidence type="ECO:0000313" key="1">
    <source>
        <dbReference type="EMBL" id="KAH6644942.1"/>
    </source>
</evidence>
<name>A0A9P8UAK6_9PEZI</name>
<dbReference type="AlphaFoldDB" id="A0A9P8UAK6"/>
<protein>
    <submittedName>
        <fullName evidence="1">Uncharacterized protein</fullName>
    </submittedName>
</protein>
<keyword evidence="2" id="KW-1185">Reference proteome</keyword>
<gene>
    <name evidence="1" type="ORF">BKA67DRAFT_125419</name>
</gene>
<dbReference type="Proteomes" id="UP000758603">
    <property type="component" value="Unassembled WGS sequence"/>
</dbReference>
<accession>A0A9P8UAK6</accession>
<reference evidence="1" key="1">
    <citation type="journal article" date="2021" name="Nat. Commun.">
        <title>Genetic determinants of endophytism in the Arabidopsis root mycobiome.</title>
        <authorList>
            <person name="Mesny F."/>
            <person name="Miyauchi S."/>
            <person name="Thiergart T."/>
            <person name="Pickel B."/>
            <person name="Atanasova L."/>
            <person name="Karlsson M."/>
            <person name="Huettel B."/>
            <person name="Barry K.W."/>
            <person name="Haridas S."/>
            <person name="Chen C."/>
            <person name="Bauer D."/>
            <person name="Andreopoulos W."/>
            <person name="Pangilinan J."/>
            <person name="LaButti K."/>
            <person name="Riley R."/>
            <person name="Lipzen A."/>
            <person name="Clum A."/>
            <person name="Drula E."/>
            <person name="Henrissat B."/>
            <person name="Kohler A."/>
            <person name="Grigoriev I.V."/>
            <person name="Martin F.M."/>
            <person name="Hacquard S."/>
        </authorList>
    </citation>
    <scope>NUCLEOTIDE SEQUENCE</scope>
    <source>
        <strain evidence="1">MPI-SDFR-AT-0073</strain>
    </source>
</reference>
<evidence type="ECO:0000313" key="2">
    <source>
        <dbReference type="Proteomes" id="UP000758603"/>
    </source>
</evidence>
<dbReference type="OrthoDB" id="4750498at2759"/>
<comment type="caution">
    <text evidence="1">The sequence shown here is derived from an EMBL/GenBank/DDBJ whole genome shotgun (WGS) entry which is preliminary data.</text>
</comment>
<organism evidence="1 2">
    <name type="scientific">Truncatella angustata</name>
    <dbReference type="NCBI Taxonomy" id="152316"/>
    <lineage>
        <taxon>Eukaryota</taxon>
        <taxon>Fungi</taxon>
        <taxon>Dikarya</taxon>
        <taxon>Ascomycota</taxon>
        <taxon>Pezizomycotina</taxon>
        <taxon>Sordariomycetes</taxon>
        <taxon>Xylariomycetidae</taxon>
        <taxon>Amphisphaeriales</taxon>
        <taxon>Sporocadaceae</taxon>
        <taxon>Truncatella</taxon>
    </lineage>
</organism>
<proteinExistence type="predicted"/>
<dbReference type="EMBL" id="JAGPXC010000012">
    <property type="protein sequence ID" value="KAH6644942.1"/>
    <property type="molecule type" value="Genomic_DNA"/>
</dbReference>
<sequence length="246" mass="28619">MHLNVRLHDRDLARHQRQCTHLEPRACSMTATDGNCCACADQRPRTQSGFYATYIDGRGWVEQATRWAGYCPNCQLAFNNFATVLRRFSMEKRIRQRTRRWLQSSEQANRVHIAQTHNHNHDSNHKTIPTSSTNRGRANLITSEKACDHWQARDCSMTNNPKYCCSCLDKRPNAPSYAQYVDGIGWVMGAVRWAYYCLGCRNHHELTDRQPHEPRRQTRPRGLQRMKGALRLHGSRLRPETLQIMT</sequence>
<dbReference type="RefSeq" id="XP_045951456.1">
    <property type="nucleotide sequence ID" value="XM_046094968.1"/>
</dbReference>